<evidence type="ECO:0000256" key="5">
    <source>
        <dbReference type="ARBA" id="ARBA00022475"/>
    </source>
</evidence>
<keyword evidence="6" id="KW-0336">GPI-anchor</keyword>
<keyword evidence="28" id="KW-1185">Reference proteome</keyword>
<keyword evidence="12 21" id="KW-0862">Zinc</keyword>
<dbReference type="PANTHER" id="PTHR11533">
    <property type="entry name" value="PROTEASE M1 ZINC METALLOPROTEASE"/>
    <property type="match status" value="1"/>
</dbReference>
<feature type="active site" description="Proton acceptor" evidence="20">
    <location>
        <position position="407"/>
    </location>
</feature>
<evidence type="ECO:0000259" key="24">
    <source>
        <dbReference type="Pfam" id="PF01433"/>
    </source>
</evidence>
<dbReference type="Gene3D" id="1.10.390.10">
    <property type="entry name" value="Neutral Protease Domain 2"/>
    <property type="match status" value="1"/>
</dbReference>
<evidence type="ECO:0000256" key="18">
    <source>
        <dbReference type="ARBA" id="ARBA00023180"/>
    </source>
</evidence>
<dbReference type="EC" id="3.4.11.-" evidence="23"/>
<comment type="cofactor">
    <cofactor evidence="21 23">
        <name>Zn(2+)</name>
        <dbReference type="ChEBI" id="CHEBI:29105"/>
    </cofactor>
    <text evidence="21 23">Binds 1 zinc ion per subunit.</text>
</comment>
<evidence type="ECO:0000313" key="27">
    <source>
        <dbReference type="EMBL" id="KAJ8960573.1"/>
    </source>
</evidence>
<evidence type="ECO:0000256" key="17">
    <source>
        <dbReference type="ARBA" id="ARBA00023157"/>
    </source>
</evidence>
<evidence type="ECO:0000256" key="1">
    <source>
        <dbReference type="ARBA" id="ARBA00000098"/>
    </source>
</evidence>
<dbReference type="PRINTS" id="PR00756">
    <property type="entry name" value="ALADIPTASE"/>
</dbReference>
<organism evidence="27 28">
    <name type="scientific">Aromia moschata</name>
    <dbReference type="NCBI Taxonomy" id="1265417"/>
    <lineage>
        <taxon>Eukaryota</taxon>
        <taxon>Metazoa</taxon>
        <taxon>Ecdysozoa</taxon>
        <taxon>Arthropoda</taxon>
        <taxon>Hexapoda</taxon>
        <taxon>Insecta</taxon>
        <taxon>Pterygota</taxon>
        <taxon>Neoptera</taxon>
        <taxon>Endopterygota</taxon>
        <taxon>Coleoptera</taxon>
        <taxon>Polyphaga</taxon>
        <taxon>Cucujiformia</taxon>
        <taxon>Chrysomeloidea</taxon>
        <taxon>Cerambycidae</taxon>
        <taxon>Cerambycinae</taxon>
        <taxon>Callichromatini</taxon>
        <taxon>Aromia</taxon>
    </lineage>
</organism>
<keyword evidence="19" id="KW-0449">Lipoprotein</keyword>
<keyword evidence="17" id="KW-1015">Disulfide bond</keyword>
<dbReference type="InterPro" id="IPR042097">
    <property type="entry name" value="Aminopeptidase_N-like_N_sf"/>
</dbReference>
<dbReference type="Proteomes" id="UP001162162">
    <property type="component" value="Unassembled WGS sequence"/>
</dbReference>
<keyword evidence="15 23" id="KW-0482">Metalloprotease</keyword>
<keyword evidence="9 21" id="KW-0479">Metal-binding</keyword>
<evidence type="ECO:0000313" key="28">
    <source>
        <dbReference type="Proteomes" id="UP001162162"/>
    </source>
</evidence>
<evidence type="ECO:0000256" key="8">
    <source>
        <dbReference type="ARBA" id="ARBA00022692"/>
    </source>
</evidence>
<feature type="binding site" evidence="21">
    <location>
        <position position="406"/>
    </location>
    <ligand>
        <name>Zn(2+)</name>
        <dbReference type="ChEBI" id="CHEBI:29105"/>
        <note>catalytic</note>
    </ligand>
</feature>
<keyword evidence="10" id="KW-0732">Signal</keyword>
<dbReference type="GO" id="GO:0042277">
    <property type="term" value="F:peptide binding"/>
    <property type="evidence" value="ECO:0007669"/>
    <property type="project" value="TreeGrafter"/>
</dbReference>
<dbReference type="FunFam" id="1.25.50.20:FF:000001">
    <property type="entry name" value="Aminopeptidase"/>
    <property type="match status" value="1"/>
</dbReference>
<evidence type="ECO:0000256" key="22">
    <source>
        <dbReference type="PIRSR" id="PIRSR634016-4"/>
    </source>
</evidence>
<dbReference type="FunFam" id="2.60.40.1910:FF:000008">
    <property type="entry name" value="Aminopeptidase"/>
    <property type="match status" value="1"/>
</dbReference>
<evidence type="ECO:0000256" key="23">
    <source>
        <dbReference type="RuleBase" id="RU364040"/>
    </source>
</evidence>
<dbReference type="InterPro" id="IPR001930">
    <property type="entry name" value="Peptidase_M1"/>
</dbReference>
<evidence type="ECO:0000256" key="14">
    <source>
        <dbReference type="ARBA" id="ARBA00022989"/>
    </source>
</evidence>
<feature type="domain" description="Peptidase M1 membrane alanine aminopeptidase" evidence="24">
    <location>
        <begin position="334"/>
        <end position="559"/>
    </location>
</feature>
<dbReference type="FunFam" id="2.60.40.1730:FF:000012">
    <property type="entry name" value="Aminopeptidase N"/>
    <property type="match status" value="1"/>
</dbReference>
<protein>
    <recommendedName>
        <fullName evidence="23">Aminopeptidase</fullName>
        <ecNumber evidence="23">3.4.11.-</ecNumber>
    </recommendedName>
</protein>
<evidence type="ECO:0000259" key="26">
    <source>
        <dbReference type="Pfam" id="PF17900"/>
    </source>
</evidence>
<reference evidence="27" key="1">
    <citation type="journal article" date="2023" name="Insect Mol. Biol.">
        <title>Genome sequencing provides insights into the evolution of gene families encoding plant cell wall-degrading enzymes in longhorned beetles.</title>
        <authorList>
            <person name="Shin N.R."/>
            <person name="Okamura Y."/>
            <person name="Kirsch R."/>
            <person name="Pauchet Y."/>
        </authorList>
    </citation>
    <scope>NUCLEOTIDE SEQUENCE</scope>
    <source>
        <strain evidence="27">AMC_N1</strain>
    </source>
</reference>
<evidence type="ECO:0000256" key="2">
    <source>
        <dbReference type="ARBA" id="ARBA00004606"/>
    </source>
</evidence>
<evidence type="ECO:0000256" key="6">
    <source>
        <dbReference type="ARBA" id="ARBA00022622"/>
    </source>
</evidence>
<keyword evidence="11 23" id="KW-0378">Hydrolase</keyword>
<dbReference type="Pfam" id="PF11838">
    <property type="entry name" value="ERAP1_C"/>
    <property type="match status" value="1"/>
</dbReference>
<evidence type="ECO:0000256" key="20">
    <source>
        <dbReference type="PIRSR" id="PIRSR634016-1"/>
    </source>
</evidence>
<evidence type="ECO:0000256" key="11">
    <source>
        <dbReference type="ARBA" id="ARBA00022801"/>
    </source>
</evidence>
<keyword evidence="14 23" id="KW-1133">Transmembrane helix</keyword>
<proteinExistence type="inferred from homology"/>
<dbReference type="InterPro" id="IPR024571">
    <property type="entry name" value="ERAP1-like_C_dom"/>
</dbReference>
<dbReference type="InterPro" id="IPR027268">
    <property type="entry name" value="Peptidase_M4/M1_CTD_sf"/>
</dbReference>
<dbReference type="GO" id="GO:0043171">
    <property type="term" value="P:peptide catabolic process"/>
    <property type="evidence" value="ECO:0007669"/>
    <property type="project" value="TreeGrafter"/>
</dbReference>
<evidence type="ECO:0000256" key="9">
    <source>
        <dbReference type="ARBA" id="ARBA00022723"/>
    </source>
</evidence>
<dbReference type="SUPFAM" id="SSF63737">
    <property type="entry name" value="Leukotriene A4 hydrolase N-terminal domain"/>
    <property type="match status" value="1"/>
</dbReference>
<dbReference type="GO" id="GO:0008270">
    <property type="term" value="F:zinc ion binding"/>
    <property type="evidence" value="ECO:0007669"/>
    <property type="project" value="UniProtKB-UniRule"/>
</dbReference>
<dbReference type="GO" id="GO:0005615">
    <property type="term" value="C:extracellular space"/>
    <property type="evidence" value="ECO:0007669"/>
    <property type="project" value="TreeGrafter"/>
</dbReference>
<name>A0AAV8ZAH4_9CUCU</name>
<evidence type="ECO:0000256" key="16">
    <source>
        <dbReference type="ARBA" id="ARBA00023136"/>
    </source>
</evidence>
<keyword evidence="23" id="KW-0031">Aminopeptidase</keyword>
<dbReference type="CDD" id="cd09601">
    <property type="entry name" value="M1_APN-Q_like"/>
    <property type="match status" value="1"/>
</dbReference>
<dbReference type="Pfam" id="PF01433">
    <property type="entry name" value="Peptidase_M1"/>
    <property type="match status" value="1"/>
</dbReference>
<evidence type="ECO:0000256" key="13">
    <source>
        <dbReference type="ARBA" id="ARBA00022968"/>
    </source>
</evidence>
<keyword evidence="7 23" id="KW-0645">Protease</keyword>
<evidence type="ECO:0000256" key="19">
    <source>
        <dbReference type="ARBA" id="ARBA00023288"/>
    </source>
</evidence>
<evidence type="ECO:0000256" key="3">
    <source>
        <dbReference type="ARBA" id="ARBA00004609"/>
    </source>
</evidence>
<keyword evidence="8 23" id="KW-0812">Transmembrane</keyword>
<evidence type="ECO:0000256" key="21">
    <source>
        <dbReference type="PIRSR" id="PIRSR634016-3"/>
    </source>
</evidence>
<dbReference type="GO" id="GO:0070006">
    <property type="term" value="F:metalloaminopeptidase activity"/>
    <property type="evidence" value="ECO:0007669"/>
    <property type="project" value="TreeGrafter"/>
</dbReference>
<dbReference type="EMBL" id="JAPWTK010000008">
    <property type="protein sequence ID" value="KAJ8960573.1"/>
    <property type="molecule type" value="Genomic_DNA"/>
</dbReference>
<feature type="domain" description="Aminopeptidase N-like N-terminal" evidence="26">
    <location>
        <begin position="116"/>
        <end position="304"/>
    </location>
</feature>
<keyword evidence="13" id="KW-0735">Signal-anchor</keyword>
<accession>A0AAV8ZAH4</accession>
<comment type="catalytic activity">
    <reaction evidence="1">
        <text>Release of an N-terminal amino acid, Xaa-|-Yaa- from a peptide, amide or arylamide. Xaa is preferably Ala, but may be most amino acids including Pro (slow action). When a terminal hydrophobic residue is followed by a prolyl residue, the two may be released as an intact Xaa-Pro dipeptide.</text>
        <dbReference type="EC" id="3.4.11.2"/>
    </reaction>
</comment>
<dbReference type="GO" id="GO:0016285">
    <property type="term" value="F:alanyl aminopeptidase activity"/>
    <property type="evidence" value="ECO:0007669"/>
    <property type="project" value="UniProtKB-EC"/>
</dbReference>
<dbReference type="AlphaFoldDB" id="A0AAV8ZAH4"/>
<feature type="binding site" evidence="21">
    <location>
        <position position="410"/>
    </location>
    <ligand>
        <name>Zn(2+)</name>
        <dbReference type="ChEBI" id="CHEBI:29105"/>
        <note>catalytic</note>
    </ligand>
</feature>
<dbReference type="InterPro" id="IPR014782">
    <property type="entry name" value="Peptidase_M1_dom"/>
</dbReference>
<dbReference type="InterPro" id="IPR050344">
    <property type="entry name" value="Peptidase_M1_aminopeptidases"/>
</dbReference>
<evidence type="ECO:0000256" key="10">
    <source>
        <dbReference type="ARBA" id="ARBA00022729"/>
    </source>
</evidence>
<dbReference type="GO" id="GO:0006508">
    <property type="term" value="P:proteolysis"/>
    <property type="evidence" value="ECO:0007669"/>
    <property type="project" value="UniProtKB-KW"/>
</dbReference>
<dbReference type="GO" id="GO:0005886">
    <property type="term" value="C:plasma membrane"/>
    <property type="evidence" value="ECO:0007669"/>
    <property type="project" value="UniProtKB-SubCell"/>
</dbReference>
<evidence type="ECO:0000256" key="12">
    <source>
        <dbReference type="ARBA" id="ARBA00022833"/>
    </source>
</evidence>
<dbReference type="GO" id="GO:0005737">
    <property type="term" value="C:cytoplasm"/>
    <property type="evidence" value="ECO:0007669"/>
    <property type="project" value="TreeGrafter"/>
</dbReference>
<comment type="subcellular location">
    <subcellularLocation>
        <location evidence="3">Cell membrane</location>
        <topology evidence="3">Lipid-anchor</topology>
        <topology evidence="3">GPI-anchor</topology>
    </subcellularLocation>
    <subcellularLocation>
        <location evidence="2">Membrane</location>
        <topology evidence="2">Single-pass type II membrane protein</topology>
    </subcellularLocation>
</comment>
<keyword evidence="18" id="KW-0325">Glycoprotein</keyword>
<dbReference type="Gene3D" id="2.60.40.1730">
    <property type="entry name" value="tricorn interacting facor f3 domain"/>
    <property type="match status" value="1"/>
</dbReference>
<feature type="transmembrane region" description="Helical" evidence="23">
    <location>
        <begin position="28"/>
        <end position="48"/>
    </location>
</feature>
<keyword evidence="16 23" id="KW-0472">Membrane</keyword>
<dbReference type="PANTHER" id="PTHR11533:SF294">
    <property type="entry name" value="THYROTROPIN-RELEASING HORMONE-DEGRADING ECTOENZYME"/>
    <property type="match status" value="1"/>
</dbReference>
<dbReference type="Gene3D" id="1.25.50.20">
    <property type="match status" value="1"/>
</dbReference>
<evidence type="ECO:0000256" key="4">
    <source>
        <dbReference type="ARBA" id="ARBA00010136"/>
    </source>
</evidence>
<dbReference type="InterPro" id="IPR034016">
    <property type="entry name" value="M1_APN-typ"/>
</dbReference>
<feature type="domain" description="ERAP1-like C-terminal" evidence="25">
    <location>
        <begin position="635"/>
        <end position="960"/>
    </location>
</feature>
<dbReference type="FunFam" id="1.10.390.10:FF:000016">
    <property type="entry name" value="Glutamyl aminopeptidase"/>
    <property type="match status" value="1"/>
</dbReference>
<dbReference type="SUPFAM" id="SSF55486">
    <property type="entry name" value="Metalloproteases ('zincins'), catalytic domain"/>
    <property type="match status" value="1"/>
</dbReference>
<evidence type="ECO:0000259" key="25">
    <source>
        <dbReference type="Pfam" id="PF11838"/>
    </source>
</evidence>
<feature type="binding site" evidence="21">
    <location>
        <position position="429"/>
    </location>
    <ligand>
        <name>Zn(2+)</name>
        <dbReference type="ChEBI" id="CHEBI:29105"/>
        <note>catalytic</note>
    </ligand>
</feature>
<sequence>MVRENLVIMDSVTTKFAKRNLVQISKPLASFLLLLFVGCLVATGLLVYNFSSCSEAKKFEEKPTCDRVPQEVPSTTEEAEPLTEVITTTTSPVASTSAKSAEDSDLDVRLPRAVLPQSYKLKLVPFLQEGNFTFNGEVEILVNVTQATNNITLHSDDLFIDTVSVTDSNRDTVSIRDVRGVKKKQFLIIDLDEDVHAGGQYYVFIKFKGVLNDLLQGFYRSSYEENNVTRWMAATQFQATDARKSFPCFDEPGLKARFQISIARLKNMTSISNMRRVNSTEAEPELPDYVWDHFEESVPMSTYLVAYVVSDFESISDGSFSIWARRSALGQASYSLEIGPKILKYYEEFFGIEYPLPKLDMVAIPDFSAGAMENWGLITYREPVLLYEKGVSSRSSLQRIAHVVAHELAHQWFGNLVTPTWWTDLWLNEGFATYVEFLGAYAVAPKWKDPDLFLVSELHGAFGLDALKSSHPISIEVNNPDEVNDIFDRISYSKGASIIRMMQFFMTAEVFHKGLNKYLKSSMYSNAEQDDLWRTLTEVSHENGVLEPDITIKEIMDTWTLQTGYPLITARKAPQNNSVILRQERFYLHRDHVENTTTWWVPITYIDKYNNQKKAWMRKESEKVMEVEPLQRGDWFLLNVNQTGYYRVNYEVENWLALIEQLRNSHLVFDPKNRAQLLDDSLNLAFSGYISYDVALNATLYLVNEREYIPWNSGLDNLDYLYDMFVRTAHFDKYKTYILHLIRDYYAELGFKDSTDDDPLVVLSRMEIVGKACLLGLRDCIMQAVQHFQNWKNAANPDRNNDISPDLREIVYCTAISDGGQEEWEFAWQRYLNTNVANEKEILLTALGCSKETWILSRYLEWALTENSGIRKHDSARVFATVSTNSIGQDLAYRFLKTNWNRIRSYLGPSSMSLVSIVKTSTAHFNTEEEVNDFKYFLKRKQSEFGIALRTAQQSIEQAEANVKWMNTYFKTIVQWLETVPR</sequence>
<evidence type="ECO:0000256" key="15">
    <source>
        <dbReference type="ARBA" id="ARBA00023049"/>
    </source>
</evidence>
<dbReference type="Pfam" id="PF17900">
    <property type="entry name" value="Peptidase_M1_N"/>
    <property type="match status" value="1"/>
</dbReference>
<gene>
    <name evidence="27" type="ORF">NQ318_013862</name>
</gene>
<dbReference type="GO" id="GO:0098552">
    <property type="term" value="C:side of membrane"/>
    <property type="evidence" value="ECO:0007669"/>
    <property type="project" value="UniProtKB-KW"/>
</dbReference>
<comment type="caution">
    <text evidence="27">The sequence shown here is derived from an EMBL/GenBank/DDBJ whole genome shotgun (WGS) entry which is preliminary data.</text>
</comment>
<dbReference type="InterPro" id="IPR045357">
    <property type="entry name" value="Aminopeptidase_N-like_N"/>
</dbReference>
<feature type="site" description="Transition state stabilizer" evidence="22">
    <location>
        <position position="492"/>
    </location>
</feature>
<evidence type="ECO:0000256" key="7">
    <source>
        <dbReference type="ARBA" id="ARBA00022670"/>
    </source>
</evidence>
<dbReference type="Gene3D" id="2.60.40.1910">
    <property type="match status" value="1"/>
</dbReference>
<comment type="similarity">
    <text evidence="4 23">Belongs to the peptidase M1 family.</text>
</comment>
<keyword evidence="5" id="KW-1003">Cell membrane</keyword>